<dbReference type="Proteomes" id="UP000499080">
    <property type="component" value="Unassembled WGS sequence"/>
</dbReference>
<dbReference type="OrthoDB" id="5326588at2759"/>
<accession>A0A4Y2FWZ4</accession>
<dbReference type="AlphaFoldDB" id="A0A4Y2FWZ4"/>
<sequence length="91" mass="10157">MRILKIKPQNIVTNMENRFPAMLVLWLGREFYSGKYGMTAMPGLLTLATILAIGDKFGDLGDKSKIPEHTIIFSISLLGEEIRLNVGDDSM</sequence>
<name>A0A4Y2FWZ4_ARAVE</name>
<protein>
    <submittedName>
        <fullName evidence="1">Uncharacterized protein</fullName>
    </submittedName>
</protein>
<evidence type="ECO:0000313" key="2">
    <source>
        <dbReference type="Proteomes" id="UP000499080"/>
    </source>
</evidence>
<reference evidence="1 2" key="1">
    <citation type="journal article" date="2019" name="Sci. Rep.">
        <title>Orb-weaving spider Araneus ventricosus genome elucidates the spidroin gene catalogue.</title>
        <authorList>
            <person name="Kono N."/>
            <person name="Nakamura H."/>
            <person name="Ohtoshi R."/>
            <person name="Moran D.A.P."/>
            <person name="Shinohara A."/>
            <person name="Yoshida Y."/>
            <person name="Fujiwara M."/>
            <person name="Mori M."/>
            <person name="Tomita M."/>
            <person name="Arakawa K."/>
        </authorList>
    </citation>
    <scope>NUCLEOTIDE SEQUENCE [LARGE SCALE GENOMIC DNA]</scope>
</reference>
<gene>
    <name evidence="1" type="ORF">AVEN_94521_1</name>
</gene>
<proteinExistence type="predicted"/>
<dbReference type="EMBL" id="BGPR01001082">
    <property type="protein sequence ID" value="GBM44919.1"/>
    <property type="molecule type" value="Genomic_DNA"/>
</dbReference>
<evidence type="ECO:0000313" key="1">
    <source>
        <dbReference type="EMBL" id="GBM44919.1"/>
    </source>
</evidence>
<comment type="caution">
    <text evidence="1">The sequence shown here is derived from an EMBL/GenBank/DDBJ whole genome shotgun (WGS) entry which is preliminary data.</text>
</comment>
<keyword evidence="2" id="KW-1185">Reference proteome</keyword>
<organism evidence="1 2">
    <name type="scientific">Araneus ventricosus</name>
    <name type="common">Orbweaver spider</name>
    <name type="synonym">Epeira ventricosa</name>
    <dbReference type="NCBI Taxonomy" id="182803"/>
    <lineage>
        <taxon>Eukaryota</taxon>
        <taxon>Metazoa</taxon>
        <taxon>Ecdysozoa</taxon>
        <taxon>Arthropoda</taxon>
        <taxon>Chelicerata</taxon>
        <taxon>Arachnida</taxon>
        <taxon>Araneae</taxon>
        <taxon>Araneomorphae</taxon>
        <taxon>Entelegynae</taxon>
        <taxon>Araneoidea</taxon>
        <taxon>Araneidae</taxon>
        <taxon>Araneus</taxon>
    </lineage>
</organism>